<proteinExistence type="predicted"/>
<evidence type="ECO:0000313" key="2">
    <source>
        <dbReference type="EMBL" id="MBG6135401.1"/>
    </source>
</evidence>
<dbReference type="SUPFAM" id="SSF89392">
    <property type="entry name" value="Prokaryotic lipoproteins and lipoprotein localization factors"/>
    <property type="match status" value="1"/>
</dbReference>
<dbReference type="RefSeq" id="WP_197002511.1">
    <property type="nucleotide sequence ID" value="NZ_BONS01000003.1"/>
</dbReference>
<feature type="region of interest" description="Disordered" evidence="1">
    <location>
        <begin position="245"/>
        <end position="264"/>
    </location>
</feature>
<dbReference type="PANTHER" id="PTHR37507:SF2">
    <property type="entry name" value="SPORULATION PROTEIN YDCC"/>
    <property type="match status" value="1"/>
</dbReference>
<dbReference type="Proteomes" id="UP000622552">
    <property type="component" value="Unassembled WGS sequence"/>
</dbReference>
<dbReference type="EMBL" id="JADOUF010000001">
    <property type="protein sequence ID" value="MBG6135401.1"/>
    <property type="molecule type" value="Genomic_DNA"/>
</dbReference>
<sequence length="347" mass="36220">MTDNRLRWAVPVGIVTTVAAVVGFSQIAGATDAPDLPKRTASQLLVDLQNARLDALSGTVVQRADLGLPAIAANGSDFTSLVSGNHTLKVWYAGPDKVRLALLGTLGESDVIRNGSDVWVWSSKEHRSTHTVLSADQDKAGQGPLDPRNLPKTPQEAADRLLASIDPSTVVTTASNVTVAGRSAYDLILAPRDRDSLVGSVHVAVDGERHVPLRVQVFAKNSASAAFEVGFQQVSFDRPGAENFAFTPPPGTEKSEAPDAPGPDAVPPAVDAAKPVLKGTGWTTVVVAQAGQAPKEAAGILGQLPKVSGDWGSGRLLSAKLFSVLLTDDGRLIAGAVAPQRLYEAAR</sequence>
<feature type="region of interest" description="Disordered" evidence="1">
    <location>
        <begin position="130"/>
        <end position="153"/>
    </location>
</feature>
<name>A0A8J7GD22_9ACTN</name>
<dbReference type="InterPro" id="IPR029046">
    <property type="entry name" value="LolA/LolB/LppX"/>
</dbReference>
<dbReference type="InterPro" id="IPR052944">
    <property type="entry name" value="Sporulation_related"/>
</dbReference>
<gene>
    <name evidence="2" type="ORF">IW245_001595</name>
</gene>
<dbReference type="PANTHER" id="PTHR37507">
    <property type="entry name" value="SPORULATION PROTEIN YDCC"/>
    <property type="match status" value="1"/>
</dbReference>
<dbReference type="AlphaFoldDB" id="A0A8J7GD22"/>
<evidence type="ECO:0000313" key="3">
    <source>
        <dbReference type="Proteomes" id="UP000622552"/>
    </source>
</evidence>
<reference evidence="2" key="1">
    <citation type="submission" date="2020-11" db="EMBL/GenBank/DDBJ databases">
        <title>Sequencing the genomes of 1000 actinobacteria strains.</title>
        <authorList>
            <person name="Klenk H.-P."/>
        </authorList>
    </citation>
    <scope>NUCLEOTIDE SEQUENCE</scope>
    <source>
        <strain evidence="2">DSM 45356</strain>
    </source>
</reference>
<organism evidence="2 3">
    <name type="scientific">Longispora fulva</name>
    <dbReference type="NCBI Taxonomy" id="619741"/>
    <lineage>
        <taxon>Bacteria</taxon>
        <taxon>Bacillati</taxon>
        <taxon>Actinomycetota</taxon>
        <taxon>Actinomycetes</taxon>
        <taxon>Micromonosporales</taxon>
        <taxon>Micromonosporaceae</taxon>
        <taxon>Longispora</taxon>
    </lineage>
</organism>
<protein>
    <submittedName>
        <fullName evidence="2">Outer membrane lipoprotein-sorting protein</fullName>
    </submittedName>
</protein>
<keyword evidence="3" id="KW-1185">Reference proteome</keyword>
<comment type="caution">
    <text evidence="2">The sequence shown here is derived from an EMBL/GenBank/DDBJ whole genome shotgun (WGS) entry which is preliminary data.</text>
</comment>
<evidence type="ECO:0000256" key="1">
    <source>
        <dbReference type="SAM" id="MobiDB-lite"/>
    </source>
</evidence>
<dbReference type="Gene3D" id="2.50.20.10">
    <property type="entry name" value="Lipoprotein localisation LolA/LolB/LppX"/>
    <property type="match status" value="1"/>
</dbReference>
<keyword evidence="2" id="KW-0449">Lipoprotein</keyword>
<accession>A0A8J7GD22</accession>